<sequence>MRSLQLSLDSRTRAFTSRWRARAWICTREWDMLARQSCVFALINSRIRRKLPAIRGCRNLPLALLDHRPDVVGKSTYGKVNLVCRRDVIGNAIEVWSVDFSSAVDTLSN</sequence>
<dbReference type="AlphaFoldDB" id="A0A4C1ZMJ7"/>
<evidence type="ECO:0000313" key="1">
    <source>
        <dbReference type="EMBL" id="GBP87745.1"/>
    </source>
</evidence>
<organism evidence="1 2">
    <name type="scientific">Eumeta variegata</name>
    <name type="common">Bagworm moth</name>
    <name type="synonym">Eumeta japonica</name>
    <dbReference type="NCBI Taxonomy" id="151549"/>
    <lineage>
        <taxon>Eukaryota</taxon>
        <taxon>Metazoa</taxon>
        <taxon>Ecdysozoa</taxon>
        <taxon>Arthropoda</taxon>
        <taxon>Hexapoda</taxon>
        <taxon>Insecta</taxon>
        <taxon>Pterygota</taxon>
        <taxon>Neoptera</taxon>
        <taxon>Endopterygota</taxon>
        <taxon>Lepidoptera</taxon>
        <taxon>Glossata</taxon>
        <taxon>Ditrysia</taxon>
        <taxon>Tineoidea</taxon>
        <taxon>Psychidae</taxon>
        <taxon>Oiketicinae</taxon>
        <taxon>Eumeta</taxon>
    </lineage>
</organism>
<evidence type="ECO:0000313" key="2">
    <source>
        <dbReference type="Proteomes" id="UP000299102"/>
    </source>
</evidence>
<gene>
    <name evidence="1" type="ORF">EVAR_19926_1</name>
</gene>
<reference evidence="1 2" key="1">
    <citation type="journal article" date="2019" name="Commun. Biol.">
        <title>The bagworm genome reveals a unique fibroin gene that provides high tensile strength.</title>
        <authorList>
            <person name="Kono N."/>
            <person name="Nakamura H."/>
            <person name="Ohtoshi R."/>
            <person name="Tomita M."/>
            <person name="Numata K."/>
            <person name="Arakawa K."/>
        </authorList>
    </citation>
    <scope>NUCLEOTIDE SEQUENCE [LARGE SCALE GENOMIC DNA]</scope>
</reference>
<protein>
    <submittedName>
        <fullName evidence="1">Uncharacterized protein</fullName>
    </submittedName>
</protein>
<dbReference type="EMBL" id="BGZK01001880">
    <property type="protein sequence ID" value="GBP87745.1"/>
    <property type="molecule type" value="Genomic_DNA"/>
</dbReference>
<keyword evidence="2" id="KW-1185">Reference proteome</keyword>
<accession>A0A4C1ZMJ7</accession>
<comment type="caution">
    <text evidence="1">The sequence shown here is derived from an EMBL/GenBank/DDBJ whole genome shotgun (WGS) entry which is preliminary data.</text>
</comment>
<dbReference type="Proteomes" id="UP000299102">
    <property type="component" value="Unassembled WGS sequence"/>
</dbReference>
<name>A0A4C1ZMJ7_EUMVA</name>
<proteinExistence type="predicted"/>